<dbReference type="GO" id="GO:0034044">
    <property type="term" value="C:exomer complex"/>
    <property type="evidence" value="ECO:0007669"/>
    <property type="project" value="TreeGrafter"/>
</dbReference>
<feature type="compositionally biased region" description="Acidic residues" evidence="1">
    <location>
        <begin position="21"/>
        <end position="38"/>
    </location>
</feature>
<name>A0AAD1XJR9_EUPCR</name>
<feature type="compositionally biased region" description="Basic and acidic residues" evidence="1">
    <location>
        <begin position="137"/>
        <end position="148"/>
    </location>
</feature>
<reference evidence="3" key="1">
    <citation type="submission" date="2023-07" db="EMBL/GenBank/DDBJ databases">
        <authorList>
            <consortium name="AG Swart"/>
            <person name="Singh M."/>
            <person name="Singh A."/>
            <person name="Seah K."/>
            <person name="Emmerich C."/>
        </authorList>
    </citation>
    <scope>NUCLEOTIDE SEQUENCE</scope>
    <source>
        <strain evidence="3">DP1</strain>
    </source>
</reference>
<dbReference type="InterPro" id="IPR031673">
    <property type="entry name" value="Chs5_N"/>
</dbReference>
<feature type="compositionally biased region" description="Acidic residues" evidence="1">
    <location>
        <begin position="262"/>
        <end position="272"/>
    </location>
</feature>
<feature type="compositionally biased region" description="Acidic residues" evidence="1">
    <location>
        <begin position="188"/>
        <end position="200"/>
    </location>
</feature>
<accession>A0AAD1XJR9</accession>
<dbReference type="PANTHER" id="PTHR47351:SF1">
    <property type="entry name" value="CHITIN BIOSYNTHESIS PROTEIN CHS5"/>
    <property type="match status" value="1"/>
</dbReference>
<dbReference type="PANTHER" id="PTHR47351">
    <property type="entry name" value="CHITIN BIOSYNTHESIS PROTEIN CHS5"/>
    <property type="match status" value="1"/>
</dbReference>
<feature type="domain" description="Chitin biosynthesis protein Chs5 N-terminal" evidence="2">
    <location>
        <begin position="285"/>
        <end position="331"/>
    </location>
</feature>
<evidence type="ECO:0000259" key="2">
    <source>
        <dbReference type="Pfam" id="PF16892"/>
    </source>
</evidence>
<gene>
    <name evidence="3" type="ORF">ECRASSUSDP1_LOCUS15401</name>
</gene>
<dbReference type="Pfam" id="PF16892">
    <property type="entry name" value="CHS5_N"/>
    <property type="match status" value="1"/>
</dbReference>
<dbReference type="InterPro" id="IPR052827">
    <property type="entry name" value="CHS_Export/Cell_Fusion_Reg"/>
</dbReference>
<evidence type="ECO:0000313" key="4">
    <source>
        <dbReference type="Proteomes" id="UP001295684"/>
    </source>
</evidence>
<evidence type="ECO:0000313" key="3">
    <source>
        <dbReference type="EMBL" id="CAI2374051.1"/>
    </source>
</evidence>
<feature type="compositionally biased region" description="Polar residues" evidence="1">
    <location>
        <begin position="175"/>
        <end position="187"/>
    </location>
</feature>
<feature type="compositionally biased region" description="Polar residues" evidence="1">
    <location>
        <begin position="156"/>
        <end position="167"/>
    </location>
</feature>
<organism evidence="3 4">
    <name type="scientific">Euplotes crassus</name>
    <dbReference type="NCBI Taxonomy" id="5936"/>
    <lineage>
        <taxon>Eukaryota</taxon>
        <taxon>Sar</taxon>
        <taxon>Alveolata</taxon>
        <taxon>Ciliophora</taxon>
        <taxon>Intramacronucleata</taxon>
        <taxon>Spirotrichea</taxon>
        <taxon>Hypotrichia</taxon>
        <taxon>Euplotida</taxon>
        <taxon>Euplotidae</taxon>
        <taxon>Moneuplotes</taxon>
    </lineage>
</organism>
<keyword evidence="4" id="KW-1185">Reference proteome</keyword>
<feature type="compositionally biased region" description="Basic and acidic residues" evidence="1">
    <location>
        <begin position="201"/>
        <end position="238"/>
    </location>
</feature>
<feature type="compositionally biased region" description="Basic and acidic residues" evidence="1">
    <location>
        <begin position="52"/>
        <end position="72"/>
    </location>
</feature>
<dbReference type="Proteomes" id="UP001295684">
    <property type="component" value="Unassembled WGS sequence"/>
</dbReference>
<evidence type="ECO:0000256" key="1">
    <source>
        <dbReference type="SAM" id="MobiDB-lite"/>
    </source>
</evidence>
<dbReference type="EMBL" id="CAMPGE010015427">
    <property type="protein sequence ID" value="CAI2374051.1"/>
    <property type="molecule type" value="Genomic_DNA"/>
</dbReference>
<dbReference type="AlphaFoldDB" id="A0AAD1XJR9"/>
<sequence length="355" mass="41773">MDKDYSQKPEIKRKNIHQQFEEGEEYDDHLESYSEDNDPTNPEENISMPKKKNLEIEIIEHPEVNSKPEQIAKGDGSVEGTDPNQYSQQEPDYRKGTENEEFEEEFEEEEYEEEAEEEPQPHRYKSFGDPDPQSSGEHQDHEPVHQEIEHDEGDSKISNNLMQQFMQNKEEFNKTSKFNNQDQQPSFEEQDQYTEEVEQTEESKIDDDLVERQAREAEELLEEAQKTMQEDEHERSDEEKDEEDEIEDIAKMAQQNRIYELNPDEEEEEDEENKNITEGSNKFELNYTVGRIEDGSAILISKDHNLIEIPLCLLPSDIGPGNILRFSVDRNIKAEQKRIDEILSIQKQILEIPDF</sequence>
<comment type="caution">
    <text evidence="3">The sequence shown here is derived from an EMBL/GenBank/DDBJ whole genome shotgun (WGS) entry which is preliminary data.</text>
</comment>
<feature type="region of interest" description="Disordered" evidence="1">
    <location>
        <begin position="1"/>
        <end position="279"/>
    </location>
</feature>
<dbReference type="GO" id="GO:0006893">
    <property type="term" value="P:Golgi to plasma membrane transport"/>
    <property type="evidence" value="ECO:0007669"/>
    <property type="project" value="TreeGrafter"/>
</dbReference>
<feature type="compositionally biased region" description="Basic and acidic residues" evidence="1">
    <location>
        <begin position="1"/>
        <end position="13"/>
    </location>
</feature>
<dbReference type="GO" id="GO:0046983">
    <property type="term" value="F:protein dimerization activity"/>
    <property type="evidence" value="ECO:0007669"/>
    <property type="project" value="InterPro"/>
</dbReference>
<proteinExistence type="predicted"/>
<dbReference type="Gene3D" id="6.20.120.50">
    <property type="match status" value="1"/>
</dbReference>
<protein>
    <recommendedName>
        <fullName evidence="2">Chitin biosynthesis protein Chs5 N-terminal domain-containing protein</fullName>
    </recommendedName>
</protein>
<feature type="compositionally biased region" description="Acidic residues" evidence="1">
    <location>
        <begin position="99"/>
        <end position="118"/>
    </location>
</feature>
<dbReference type="GO" id="GO:0005802">
    <property type="term" value="C:trans-Golgi network"/>
    <property type="evidence" value="ECO:0007669"/>
    <property type="project" value="TreeGrafter"/>
</dbReference>